<dbReference type="VEuPathDB" id="FungiDB:HMPREF1120_07539"/>
<dbReference type="GO" id="GO:0051321">
    <property type="term" value="P:meiotic cell cycle"/>
    <property type="evidence" value="ECO:0007669"/>
    <property type="project" value="UniProtKB-KW"/>
</dbReference>
<name>H6C755_EXODN</name>
<dbReference type="AlphaFoldDB" id="H6C755"/>
<keyword evidence="3" id="KW-1185">Reference proteome</keyword>
<sequence length="314" mass="35574">MVSETFAGKAQSVLDFASHLQEFLAKDQDSSSLEFPDVLFYVRALPLPRKELTPSHRLEFDRKGVAIWNTCCKLAGKSGSPRYLAHLAEDTGLLETAARIVEQLAAKQDGLSQASQENILNASNFEGDSNVKYLLLRVALVRLGRRQAKRADIIQAWKQDRLDLADHFYAQLEAMQKEMSSTRMGQLVDLCYGIGKDQFNRRPREPDIKWLKRACLISSCTNAETADVDMQELRLTLLHTYGKHYSTHAGLNGVLCFPKPGPFLPPVEDFPKVTTNFMRPSEYCVKYTFAWYIPLIGPYKSRNLATSYRSCCYT</sequence>
<keyword evidence="1" id="KW-0469">Meiosis</keyword>
<protein>
    <submittedName>
        <fullName evidence="2">Uncharacterized protein</fullName>
    </submittedName>
</protein>
<evidence type="ECO:0000256" key="1">
    <source>
        <dbReference type="ARBA" id="ARBA00023254"/>
    </source>
</evidence>
<dbReference type="InterPro" id="IPR013940">
    <property type="entry name" value="Spo22/ZIP4/TEX11"/>
</dbReference>
<reference evidence="2" key="1">
    <citation type="submission" date="2011-07" db="EMBL/GenBank/DDBJ databases">
        <title>The Genome Sequence of Exophiala (Wangiella) dermatitidis NIH/UT8656.</title>
        <authorList>
            <consortium name="The Broad Institute Genome Sequencing Platform"/>
            <person name="Cuomo C."/>
            <person name="Wang Z."/>
            <person name="Hunicke-Smith S."/>
            <person name="Szanislo P.J."/>
            <person name="Earl A."/>
            <person name="Young S.K."/>
            <person name="Zeng Q."/>
            <person name="Gargeya S."/>
            <person name="Fitzgerald M."/>
            <person name="Haas B."/>
            <person name="Abouelleil A."/>
            <person name="Alvarado L."/>
            <person name="Arachchi H.M."/>
            <person name="Berlin A."/>
            <person name="Brown A."/>
            <person name="Chapman S.B."/>
            <person name="Chen Z."/>
            <person name="Dunbar C."/>
            <person name="Freedman E."/>
            <person name="Gearin G."/>
            <person name="Gellesch M."/>
            <person name="Goldberg J."/>
            <person name="Griggs A."/>
            <person name="Gujja S."/>
            <person name="Heiman D."/>
            <person name="Howarth C."/>
            <person name="Larson L."/>
            <person name="Lui A."/>
            <person name="MacDonald P.J.P."/>
            <person name="Montmayeur A."/>
            <person name="Murphy C."/>
            <person name="Neiman D."/>
            <person name="Pearson M."/>
            <person name="Priest M."/>
            <person name="Roberts A."/>
            <person name="Saif S."/>
            <person name="Shea T."/>
            <person name="Shenoy N."/>
            <person name="Sisk P."/>
            <person name="Stolte C."/>
            <person name="Sykes S."/>
            <person name="Wortman J."/>
            <person name="Nusbaum C."/>
            <person name="Birren B."/>
        </authorList>
    </citation>
    <scope>NUCLEOTIDE SEQUENCE</scope>
    <source>
        <strain evidence="2">NIH/UT8656</strain>
    </source>
</reference>
<organism evidence="2 3">
    <name type="scientific">Exophiala dermatitidis (strain ATCC 34100 / CBS 525.76 / NIH/UT8656)</name>
    <name type="common">Black yeast</name>
    <name type="synonym">Wangiella dermatitidis</name>
    <dbReference type="NCBI Taxonomy" id="858893"/>
    <lineage>
        <taxon>Eukaryota</taxon>
        <taxon>Fungi</taxon>
        <taxon>Dikarya</taxon>
        <taxon>Ascomycota</taxon>
        <taxon>Pezizomycotina</taxon>
        <taxon>Eurotiomycetes</taxon>
        <taxon>Chaetothyriomycetidae</taxon>
        <taxon>Chaetothyriales</taxon>
        <taxon>Herpotrichiellaceae</taxon>
        <taxon>Exophiala</taxon>
    </lineage>
</organism>
<dbReference type="GeneID" id="20312178"/>
<dbReference type="RefSeq" id="XP_009160012.1">
    <property type="nucleotide sequence ID" value="XM_009161764.1"/>
</dbReference>
<dbReference type="EMBL" id="JH226135">
    <property type="protein sequence ID" value="EHY59551.1"/>
    <property type="molecule type" value="Genomic_DNA"/>
</dbReference>
<accession>H6C755</accession>
<dbReference type="Pfam" id="PF08631">
    <property type="entry name" value="SPO22"/>
    <property type="match status" value="1"/>
</dbReference>
<evidence type="ECO:0000313" key="2">
    <source>
        <dbReference type="EMBL" id="EHY59551.1"/>
    </source>
</evidence>
<dbReference type="HOGENOM" id="CLU_076925_0_0_1"/>
<gene>
    <name evidence="2" type="ORF">HMPREF1120_07539</name>
</gene>
<dbReference type="InParanoid" id="H6C755"/>
<dbReference type="Proteomes" id="UP000007304">
    <property type="component" value="Unassembled WGS sequence"/>
</dbReference>
<evidence type="ECO:0000313" key="3">
    <source>
        <dbReference type="Proteomes" id="UP000007304"/>
    </source>
</evidence>
<proteinExistence type="predicted"/>